<evidence type="ECO:0000313" key="1">
    <source>
        <dbReference type="EMBL" id="MBF4500074.1"/>
    </source>
</evidence>
<accession>A0A8J7KKJ4</accession>
<dbReference type="Pfam" id="PF07307">
    <property type="entry name" value="HEPPP_synt_1"/>
    <property type="match status" value="1"/>
</dbReference>
<name>A0A8J7KKJ4_9BACL</name>
<gene>
    <name evidence="1" type="ORF">IRY55_01760</name>
</gene>
<sequence>MKKTWVERQINTYHTRLQSLVYERSINEELGAPVVSPLFIFLTLWPQLQKEQLDEQAMIPALAVGAAKCSFEVHDNVTLDAVEERDQLTVLAGDHYSGIYYQILAEHRQFKRIGQFSQAIMAVNEARTTYRFEQQLTPERWLHYVKEIEVRLLETLYEDSEQAAYIPLLSIAYSLYLLQQNSERWGLQQLSEKERRTLQQNLEIQFENQAKHLSMTASEQDFWLGRVTVQQKEGEFIVI</sequence>
<evidence type="ECO:0000313" key="2">
    <source>
        <dbReference type="Proteomes" id="UP000622653"/>
    </source>
</evidence>
<dbReference type="Proteomes" id="UP000622653">
    <property type="component" value="Unassembled WGS sequence"/>
</dbReference>
<keyword evidence="2" id="KW-1185">Reference proteome</keyword>
<reference evidence="1" key="1">
    <citation type="submission" date="2020-11" db="EMBL/GenBank/DDBJ databases">
        <title>Multidrug resistant novel bacterium Savagea serpentis sp. nov., isolated from the scats of a vine snake (Ahaetulla nasuta).</title>
        <authorList>
            <person name="Venkata Ramana V."/>
            <person name="Vikas Patil S."/>
            <person name="Yogita Lugani V."/>
        </authorList>
    </citation>
    <scope>NUCLEOTIDE SEQUENCE</scope>
    <source>
        <strain evidence="1">SN6</strain>
    </source>
</reference>
<dbReference type="GO" id="GO:0009234">
    <property type="term" value="P:menaquinone biosynthetic process"/>
    <property type="evidence" value="ECO:0007669"/>
    <property type="project" value="InterPro"/>
</dbReference>
<organism evidence="1 2">
    <name type="scientific">Savagea serpentis</name>
    <dbReference type="NCBI Taxonomy" id="2785297"/>
    <lineage>
        <taxon>Bacteria</taxon>
        <taxon>Bacillati</taxon>
        <taxon>Bacillota</taxon>
        <taxon>Bacilli</taxon>
        <taxon>Bacillales</taxon>
        <taxon>Caryophanaceae</taxon>
        <taxon>Savagea</taxon>
    </lineage>
</organism>
<dbReference type="InterPro" id="IPR009920">
    <property type="entry name" value="HEPPP_synth_su1"/>
</dbReference>
<dbReference type="Gene3D" id="1.20.120.1450">
    <property type="match status" value="1"/>
</dbReference>
<dbReference type="AlphaFoldDB" id="A0A8J7KKJ4"/>
<proteinExistence type="predicted"/>
<comment type="caution">
    <text evidence="1">The sequence shown here is derived from an EMBL/GenBank/DDBJ whole genome shotgun (WGS) entry which is preliminary data.</text>
</comment>
<dbReference type="EMBL" id="JADKPV010000001">
    <property type="protein sequence ID" value="MBF4500074.1"/>
    <property type="molecule type" value="Genomic_DNA"/>
</dbReference>
<protein>
    <submittedName>
        <fullName evidence="1">Heptaprenyl diphosphate synthase component 1</fullName>
    </submittedName>
</protein>
<dbReference type="RefSeq" id="WP_194561536.1">
    <property type="nucleotide sequence ID" value="NZ_JADKPV010000001.1"/>
</dbReference>